<dbReference type="RefSeq" id="WP_144309553.1">
    <property type="nucleotide sequence ID" value="NZ_VMNK01000007.1"/>
</dbReference>
<dbReference type="Gene3D" id="1.20.58.300">
    <property type="entry name" value="FlgN-like"/>
    <property type="match status" value="1"/>
</dbReference>
<comment type="function">
    <text evidence="1">Required for the efficient initiation of filament assembly.</text>
</comment>
<evidence type="ECO:0000256" key="2">
    <source>
        <dbReference type="ARBA" id="ARBA00007703"/>
    </source>
</evidence>
<gene>
    <name evidence="5" type="ORF">FHP91_10550</name>
</gene>
<protein>
    <submittedName>
        <fullName evidence="5">Flagellar protein FlgN</fullName>
    </submittedName>
</protein>
<name>A0A557QWM2_9RHOO</name>
<evidence type="ECO:0000256" key="4">
    <source>
        <dbReference type="SAM" id="MobiDB-lite"/>
    </source>
</evidence>
<feature type="region of interest" description="Disordered" evidence="4">
    <location>
        <begin position="138"/>
        <end position="158"/>
    </location>
</feature>
<dbReference type="InterPro" id="IPR007809">
    <property type="entry name" value="FlgN-like"/>
</dbReference>
<reference evidence="5 6" key="1">
    <citation type="submission" date="2019-07" db="EMBL/GenBank/DDBJ databases">
        <title>The pathways for chlorine oxyanion respiration interact through the shared metabolite chlorate.</title>
        <authorList>
            <person name="Barnum T.P."/>
            <person name="Cheng Y."/>
            <person name="Hill K.A."/>
            <person name="Lucas L.N."/>
            <person name="Carlson H.K."/>
            <person name="Coates J.D."/>
        </authorList>
    </citation>
    <scope>NUCLEOTIDE SEQUENCE [LARGE SCALE GENOMIC DNA]</scope>
    <source>
        <strain evidence="5 6">SFB-3</strain>
    </source>
</reference>
<dbReference type="Proteomes" id="UP000319502">
    <property type="component" value="Unassembled WGS sequence"/>
</dbReference>
<comment type="caution">
    <text evidence="5">The sequence shown here is derived from an EMBL/GenBank/DDBJ whole genome shotgun (WGS) entry which is preliminary data.</text>
</comment>
<dbReference type="Pfam" id="PF05130">
    <property type="entry name" value="FlgN"/>
    <property type="match status" value="1"/>
</dbReference>
<comment type="similarity">
    <text evidence="2">Belongs to the FlgN family.</text>
</comment>
<dbReference type="GO" id="GO:0044780">
    <property type="term" value="P:bacterial-type flagellum assembly"/>
    <property type="evidence" value="ECO:0007669"/>
    <property type="project" value="InterPro"/>
</dbReference>
<dbReference type="SUPFAM" id="SSF140566">
    <property type="entry name" value="FlgN-like"/>
    <property type="match status" value="1"/>
</dbReference>
<feature type="compositionally biased region" description="Gly residues" evidence="4">
    <location>
        <begin position="149"/>
        <end position="158"/>
    </location>
</feature>
<keyword evidence="6" id="KW-1185">Reference proteome</keyword>
<dbReference type="OrthoDB" id="9180271at2"/>
<dbReference type="InterPro" id="IPR036679">
    <property type="entry name" value="FlgN-like_sf"/>
</dbReference>
<sequence length="158" mass="17578">MTNQNPDRLRLHALIIDEASRLRGFVDLLVHEEQLLIDGQADALMPVADEKNQRYRQLQKINDDRTRLLARLGLQQTDAIIRALCQDAPAALAAWDTVLKLAREARDRNQRNGVLIIERMQHNQAALTTLLAAANQPQLYGPDGQSRPTGGGRSLGSV</sequence>
<proteinExistence type="inferred from homology"/>
<keyword evidence="3" id="KW-1005">Bacterial flagellum biogenesis</keyword>
<evidence type="ECO:0000256" key="1">
    <source>
        <dbReference type="ARBA" id="ARBA00002397"/>
    </source>
</evidence>
<dbReference type="AlphaFoldDB" id="A0A557QWM2"/>
<evidence type="ECO:0000313" key="5">
    <source>
        <dbReference type="EMBL" id="TVO57317.1"/>
    </source>
</evidence>
<accession>A0A557QWM2</accession>
<keyword evidence="5" id="KW-0966">Cell projection</keyword>
<organism evidence="5 6">
    <name type="scientific">Denitromonas halophila</name>
    <dbReference type="NCBI Taxonomy" id="1629404"/>
    <lineage>
        <taxon>Bacteria</taxon>
        <taxon>Pseudomonadati</taxon>
        <taxon>Pseudomonadota</taxon>
        <taxon>Betaproteobacteria</taxon>
        <taxon>Rhodocyclales</taxon>
        <taxon>Zoogloeaceae</taxon>
        <taxon>Denitromonas</taxon>
    </lineage>
</organism>
<keyword evidence="5" id="KW-0969">Cilium</keyword>
<evidence type="ECO:0000256" key="3">
    <source>
        <dbReference type="ARBA" id="ARBA00022795"/>
    </source>
</evidence>
<keyword evidence="5" id="KW-0282">Flagellum</keyword>
<evidence type="ECO:0000313" key="6">
    <source>
        <dbReference type="Proteomes" id="UP000319502"/>
    </source>
</evidence>
<dbReference type="EMBL" id="VMNK01000007">
    <property type="protein sequence ID" value="TVO57317.1"/>
    <property type="molecule type" value="Genomic_DNA"/>
</dbReference>